<comment type="caution">
    <text evidence="1">The sequence shown here is derived from an EMBL/GenBank/DDBJ whole genome shotgun (WGS) entry which is preliminary data.</text>
</comment>
<accession>A0A1S1Z2I5</accession>
<dbReference type="RefSeq" id="WP_044227321.1">
    <property type="nucleotide sequence ID" value="NZ_JRYR02000001.1"/>
</dbReference>
<dbReference type="OrthoDB" id="977792at2"/>
<evidence type="ECO:0000313" key="2">
    <source>
        <dbReference type="Proteomes" id="UP000179797"/>
    </source>
</evidence>
<dbReference type="Proteomes" id="UP000179797">
    <property type="component" value="Unassembled WGS sequence"/>
</dbReference>
<name>A0A1S1Z2I5_FLAPC</name>
<keyword evidence="2" id="KW-1185">Reference proteome</keyword>
<reference evidence="1 2" key="1">
    <citation type="journal article" date="2012" name="Int. J. Syst. Evol. Microbiol.">
        <title>Flammeovirga pacifica sp. nov., isolated from deep-sea sediment.</title>
        <authorList>
            <person name="Xu H."/>
            <person name="Fu Y."/>
            <person name="Yang N."/>
            <person name="Ding Z."/>
            <person name="Lai Q."/>
            <person name="Zeng R."/>
        </authorList>
    </citation>
    <scope>NUCLEOTIDE SEQUENCE [LARGE SCALE GENOMIC DNA]</scope>
    <source>
        <strain evidence="2">DSM 24597 / LMG 26175 / WPAGA1</strain>
    </source>
</reference>
<dbReference type="EMBL" id="JRYR02000001">
    <property type="protein sequence ID" value="OHX67479.1"/>
    <property type="molecule type" value="Genomic_DNA"/>
</dbReference>
<gene>
    <name evidence="1" type="ORF">NH26_14555</name>
</gene>
<proteinExistence type="predicted"/>
<sequence length="275" mass="32366">MKTLSLFTLLICSFIASDIFAQKSKKQKKEKTLITEAQDDIEKQGTFERDSSVFYFDSWMNGNVWYKSGKVVKDVPVLFDLEHDQVEIMEVYPQQMYGGLEMMDTVIKVIEVSDLKQFSITFVDDSEKNITSTSEFLFVNGDQFTREGVPAIGIYQLTTGGNGEMGILAYPYLLKTTHMYNSFDRDRNREQRQRYSNYAMNNPETYYTYDLKERYYLLTPTNEMIPVENLKKKTLVKEFVGREEEMKEYLSDLKIYYKSKEGLSQLVNYYNNYFK</sequence>
<organism evidence="1 2">
    <name type="scientific">Flammeovirga pacifica</name>
    <dbReference type="NCBI Taxonomy" id="915059"/>
    <lineage>
        <taxon>Bacteria</taxon>
        <taxon>Pseudomonadati</taxon>
        <taxon>Bacteroidota</taxon>
        <taxon>Cytophagia</taxon>
        <taxon>Cytophagales</taxon>
        <taxon>Flammeovirgaceae</taxon>
        <taxon>Flammeovirga</taxon>
    </lineage>
</organism>
<dbReference type="AlphaFoldDB" id="A0A1S1Z2I5"/>
<evidence type="ECO:0000313" key="1">
    <source>
        <dbReference type="EMBL" id="OHX67479.1"/>
    </source>
</evidence>
<protein>
    <submittedName>
        <fullName evidence="1">Uncharacterized protein</fullName>
    </submittedName>
</protein>